<dbReference type="OrthoDB" id="570124at2"/>
<dbReference type="Gene3D" id="3.40.50.720">
    <property type="entry name" value="NAD(P)-binding Rossmann-like Domain"/>
    <property type="match status" value="1"/>
</dbReference>
<dbReference type="PANTHER" id="PTHR32507:SF0">
    <property type="entry name" value="NA(+)_H(+) ANTIPORTER 2-RELATED"/>
    <property type="match status" value="1"/>
</dbReference>
<keyword evidence="2" id="KW-0813">Transport</keyword>
<feature type="transmembrane region" description="Helical" evidence="9">
    <location>
        <begin position="363"/>
        <end position="381"/>
    </location>
</feature>
<reference evidence="12 13" key="1">
    <citation type="submission" date="2018-03" db="EMBL/GenBank/DDBJ databases">
        <authorList>
            <person name="Keele B.F."/>
        </authorList>
    </citation>
    <scope>NUCLEOTIDE SEQUENCE [LARGE SCALE GENOMIC DNA]</scope>
    <source>
        <strain evidence="12 13">CeCT 8812</strain>
    </source>
</reference>
<feature type="transmembrane region" description="Helical" evidence="9">
    <location>
        <begin position="273"/>
        <end position="293"/>
    </location>
</feature>
<protein>
    <submittedName>
        <fullName evidence="12">K(+)/H(+) antiporter NhaP</fullName>
    </submittedName>
</protein>
<feature type="transmembrane region" description="Helical" evidence="9">
    <location>
        <begin position="299"/>
        <end position="320"/>
    </location>
</feature>
<dbReference type="GO" id="GO:0006813">
    <property type="term" value="P:potassium ion transport"/>
    <property type="evidence" value="ECO:0007669"/>
    <property type="project" value="InterPro"/>
</dbReference>
<feature type="domain" description="RCK N-terminal" evidence="11">
    <location>
        <begin position="401"/>
        <end position="478"/>
    </location>
</feature>
<evidence type="ECO:0000313" key="13">
    <source>
        <dbReference type="Proteomes" id="UP000244932"/>
    </source>
</evidence>
<feature type="transmembrane region" description="Helical" evidence="9">
    <location>
        <begin position="29"/>
        <end position="46"/>
    </location>
</feature>
<evidence type="ECO:0000256" key="4">
    <source>
        <dbReference type="ARBA" id="ARBA00022475"/>
    </source>
</evidence>
<keyword evidence="5 9" id="KW-0812">Transmembrane</keyword>
<dbReference type="RefSeq" id="WP_108782619.1">
    <property type="nucleotide sequence ID" value="NZ_OMKW01000003.1"/>
</dbReference>
<sequence length="601" mass="63321">MDPVLVFALIGLLGIGSQWLAWRFQLPAIVLMLAAGLIAGPALGILDPKATFGDLFKPIVAVAVAVILFEGGLTLNFRSLRDAGPAVMRLVVVGAPLGWIASTLAVHFGAGLSWETSLVFGGIMIVTGPTVIAPLLRQARLAARPASILKWESIVNDPIGALAAVLAYELIVALNTTTTFAQAAWHFGSGLAVASVLGYVGGAAIAWAFARGKVPEYMKVPVLFGSVLLIYAASDYVLHESGLLAVTVMGIYLANAHLPSLTEIRRFKEHATVILVSGVFVLLAASLTMADFANLSWRTVFFVLSVVLLARPLTVFIALIGTGLPFREKLMVAWIGPRGIVLVAVSGLFGTQLAELGIEDGQGLTAISFALVAGTVILHGFSMAPLAKLLGLTSANTPGLLIVGGSRWATNLAAVLEKAEVPVLIADRNWFRLRTARSSGIDVFHGEILSEVAEHTLDLNKFGLILAATDNDAYNALIGTDLGPEFGRNQVFQVGRHDEMEGKTALPVTLGGRPFGPGTSYSDLSEAVTQGASFRLTRLTEAYDLSDYRAQHPDAIIFGHLGDGGLTLLGDAVPDTLPEGTRLLVLSHKSDRGEGAAESVA</sequence>
<dbReference type="GO" id="GO:1902600">
    <property type="term" value="P:proton transmembrane transport"/>
    <property type="evidence" value="ECO:0007669"/>
    <property type="project" value="InterPro"/>
</dbReference>
<evidence type="ECO:0000259" key="10">
    <source>
        <dbReference type="Pfam" id="PF00999"/>
    </source>
</evidence>
<dbReference type="Proteomes" id="UP000244932">
    <property type="component" value="Unassembled WGS sequence"/>
</dbReference>
<keyword evidence="7" id="KW-0406">Ion transport</keyword>
<dbReference type="Pfam" id="PF00999">
    <property type="entry name" value="Na_H_Exchanger"/>
    <property type="match status" value="1"/>
</dbReference>
<dbReference type="InterPro" id="IPR003148">
    <property type="entry name" value="RCK_N"/>
</dbReference>
<dbReference type="InterPro" id="IPR006153">
    <property type="entry name" value="Cation/H_exchanger_TM"/>
</dbReference>
<name>A0A2R8ACH5_9RHOB</name>
<feature type="transmembrane region" description="Helical" evidence="9">
    <location>
        <begin position="58"/>
        <end position="78"/>
    </location>
</feature>
<dbReference type="GO" id="GO:0005886">
    <property type="term" value="C:plasma membrane"/>
    <property type="evidence" value="ECO:0007669"/>
    <property type="project" value="UniProtKB-SubCell"/>
</dbReference>
<keyword evidence="8 9" id="KW-0472">Membrane</keyword>
<accession>A0A2R8ACH5</accession>
<dbReference type="SUPFAM" id="SSF51735">
    <property type="entry name" value="NAD(P)-binding Rossmann-fold domains"/>
    <property type="match status" value="1"/>
</dbReference>
<evidence type="ECO:0000256" key="5">
    <source>
        <dbReference type="ARBA" id="ARBA00022692"/>
    </source>
</evidence>
<proteinExistence type="predicted"/>
<feature type="transmembrane region" description="Helical" evidence="9">
    <location>
        <begin position="183"/>
        <end position="208"/>
    </location>
</feature>
<dbReference type="GO" id="GO:0015297">
    <property type="term" value="F:antiporter activity"/>
    <property type="evidence" value="ECO:0007669"/>
    <property type="project" value="UniProtKB-KW"/>
</dbReference>
<dbReference type="AlphaFoldDB" id="A0A2R8ACH5"/>
<evidence type="ECO:0000256" key="9">
    <source>
        <dbReference type="SAM" id="Phobius"/>
    </source>
</evidence>
<evidence type="ECO:0000256" key="3">
    <source>
        <dbReference type="ARBA" id="ARBA00022449"/>
    </source>
</evidence>
<evidence type="ECO:0000256" key="2">
    <source>
        <dbReference type="ARBA" id="ARBA00022448"/>
    </source>
</evidence>
<gene>
    <name evidence="12" type="primary">nhaP_2</name>
    <name evidence="12" type="ORF">POI8812_02206</name>
</gene>
<keyword evidence="6 9" id="KW-1133">Transmembrane helix</keyword>
<evidence type="ECO:0000256" key="1">
    <source>
        <dbReference type="ARBA" id="ARBA00004651"/>
    </source>
</evidence>
<evidence type="ECO:0000313" key="12">
    <source>
        <dbReference type="EMBL" id="SPF29882.1"/>
    </source>
</evidence>
<evidence type="ECO:0000256" key="6">
    <source>
        <dbReference type="ARBA" id="ARBA00022989"/>
    </source>
</evidence>
<dbReference type="PANTHER" id="PTHR32507">
    <property type="entry name" value="NA(+)/H(+) ANTIPORTER 1"/>
    <property type="match status" value="1"/>
</dbReference>
<dbReference type="Pfam" id="PF02254">
    <property type="entry name" value="TrkA_N"/>
    <property type="match status" value="1"/>
</dbReference>
<dbReference type="InterPro" id="IPR038770">
    <property type="entry name" value="Na+/solute_symporter_sf"/>
</dbReference>
<evidence type="ECO:0000259" key="11">
    <source>
        <dbReference type="Pfam" id="PF02254"/>
    </source>
</evidence>
<dbReference type="Gene3D" id="1.20.1530.20">
    <property type="match status" value="1"/>
</dbReference>
<dbReference type="InterPro" id="IPR036291">
    <property type="entry name" value="NAD(P)-bd_dom_sf"/>
</dbReference>
<feature type="transmembrane region" description="Helical" evidence="9">
    <location>
        <begin position="332"/>
        <end position="351"/>
    </location>
</feature>
<dbReference type="EMBL" id="OMKW01000003">
    <property type="protein sequence ID" value="SPF29882.1"/>
    <property type="molecule type" value="Genomic_DNA"/>
</dbReference>
<keyword evidence="4" id="KW-1003">Cell membrane</keyword>
<feature type="transmembrane region" description="Helical" evidence="9">
    <location>
        <begin position="6"/>
        <end position="22"/>
    </location>
</feature>
<evidence type="ECO:0000256" key="7">
    <source>
        <dbReference type="ARBA" id="ARBA00023065"/>
    </source>
</evidence>
<comment type="subcellular location">
    <subcellularLocation>
        <location evidence="1">Cell membrane</location>
        <topology evidence="1">Multi-pass membrane protein</topology>
    </subcellularLocation>
</comment>
<keyword evidence="13" id="KW-1185">Reference proteome</keyword>
<feature type="transmembrane region" description="Helical" evidence="9">
    <location>
        <begin position="243"/>
        <end position="261"/>
    </location>
</feature>
<evidence type="ECO:0000256" key="8">
    <source>
        <dbReference type="ARBA" id="ARBA00023136"/>
    </source>
</evidence>
<feature type="transmembrane region" description="Helical" evidence="9">
    <location>
        <begin position="118"/>
        <end position="137"/>
    </location>
</feature>
<organism evidence="12 13">
    <name type="scientific">Pontivivens insulae</name>
    <dbReference type="NCBI Taxonomy" id="1639689"/>
    <lineage>
        <taxon>Bacteria</taxon>
        <taxon>Pseudomonadati</taxon>
        <taxon>Pseudomonadota</taxon>
        <taxon>Alphaproteobacteria</taxon>
        <taxon>Rhodobacterales</taxon>
        <taxon>Paracoccaceae</taxon>
        <taxon>Pontivivens</taxon>
    </lineage>
</organism>
<keyword evidence="3" id="KW-0050">Antiport</keyword>
<feature type="transmembrane region" description="Helical" evidence="9">
    <location>
        <begin position="90"/>
        <end position="112"/>
    </location>
</feature>
<feature type="domain" description="Cation/H+ exchanger transmembrane" evidence="10">
    <location>
        <begin position="13"/>
        <end position="388"/>
    </location>
</feature>